<protein>
    <recommendedName>
        <fullName evidence="2">ribonuclease H</fullName>
        <ecNumber evidence="2">3.1.26.4</ecNumber>
    </recommendedName>
</protein>
<dbReference type="Gene3D" id="3.10.10.10">
    <property type="entry name" value="HIV Type 1 Reverse Transcriptase, subunit A, domain 1"/>
    <property type="match status" value="1"/>
</dbReference>
<sequence>MAWGMSETCLQAFVDSGAVGNFLDTGLANKLALPLVPLDVPIAAIDGSSPYKDCLFFLSGPEHQHASIFTILDLRSAYNLVRIQEGDEWKMAFITSSGHYKYLFMPFGLMNAPAIFQWFVKNFSTVAAPLIALSRKALGRFCWSTEPQLAFELKHNLIKAPILQLPDAKLPFVFEEGVAAVLSQQSGENKLHPCAYFSRCLSPAERNYDVGNRKLLAGKLALKEWRHWLEGAKQPFLFWTDHKNLAYIQQAKQLNPGQMGTVLCLVLFYHIIQARH</sequence>
<dbReference type="GO" id="GO:0003964">
    <property type="term" value="F:RNA-directed DNA polymerase activity"/>
    <property type="evidence" value="ECO:0007669"/>
    <property type="project" value="UniProtKB-KW"/>
</dbReference>
<keyword evidence="7" id="KW-0378">Hydrolase</keyword>
<dbReference type="InterPro" id="IPR043128">
    <property type="entry name" value="Rev_trsase/Diguanyl_cyclase"/>
</dbReference>
<feature type="domain" description="Reverse transcriptase" evidence="9">
    <location>
        <begin position="62"/>
        <end position="124"/>
    </location>
</feature>
<dbReference type="PANTHER" id="PTHR37984:SF5">
    <property type="entry name" value="PROTEIN NYNRIN-LIKE"/>
    <property type="match status" value="1"/>
</dbReference>
<evidence type="ECO:0000256" key="2">
    <source>
        <dbReference type="ARBA" id="ARBA00012180"/>
    </source>
</evidence>
<evidence type="ECO:0000256" key="5">
    <source>
        <dbReference type="ARBA" id="ARBA00022722"/>
    </source>
</evidence>
<evidence type="ECO:0000259" key="9">
    <source>
        <dbReference type="Pfam" id="PF00078"/>
    </source>
</evidence>
<gene>
    <name evidence="11" type="ORF">P4O66_022243</name>
</gene>
<dbReference type="Proteomes" id="UP001239994">
    <property type="component" value="Unassembled WGS sequence"/>
</dbReference>
<evidence type="ECO:0000256" key="4">
    <source>
        <dbReference type="ARBA" id="ARBA00022695"/>
    </source>
</evidence>
<evidence type="ECO:0000256" key="3">
    <source>
        <dbReference type="ARBA" id="ARBA00022679"/>
    </source>
</evidence>
<keyword evidence="8" id="KW-0695">RNA-directed DNA polymerase</keyword>
<keyword evidence="6" id="KW-0255">Endonuclease</keyword>
<dbReference type="Gene3D" id="3.30.70.270">
    <property type="match status" value="1"/>
</dbReference>
<feature type="domain" description="Reverse transcriptase RNase H-like" evidence="10">
    <location>
        <begin position="176"/>
        <end position="259"/>
    </location>
</feature>
<name>A0AAD8ZME2_9TELE</name>
<comment type="caution">
    <text evidence="11">The sequence shown here is derived from an EMBL/GenBank/DDBJ whole genome shotgun (WGS) entry which is preliminary data.</text>
</comment>
<accession>A0AAD8ZME2</accession>
<evidence type="ECO:0000256" key="7">
    <source>
        <dbReference type="ARBA" id="ARBA00022801"/>
    </source>
</evidence>
<dbReference type="InterPro" id="IPR050951">
    <property type="entry name" value="Retrovirus_Pol_polyprotein"/>
</dbReference>
<keyword evidence="12" id="KW-1185">Reference proteome</keyword>
<dbReference type="EMBL" id="JAROKS010000008">
    <property type="protein sequence ID" value="KAK1802002.1"/>
    <property type="molecule type" value="Genomic_DNA"/>
</dbReference>
<evidence type="ECO:0000259" key="10">
    <source>
        <dbReference type="Pfam" id="PF17917"/>
    </source>
</evidence>
<dbReference type="Pfam" id="PF17917">
    <property type="entry name" value="RT_RNaseH"/>
    <property type="match status" value="1"/>
</dbReference>
<keyword evidence="5" id="KW-0540">Nuclease</keyword>
<dbReference type="Pfam" id="PF00078">
    <property type="entry name" value="RVT_1"/>
    <property type="match status" value="1"/>
</dbReference>
<keyword evidence="3" id="KW-0808">Transferase</keyword>
<dbReference type="SUPFAM" id="SSF56672">
    <property type="entry name" value="DNA/RNA polymerases"/>
    <property type="match status" value="1"/>
</dbReference>
<dbReference type="InterPro" id="IPR041373">
    <property type="entry name" value="RT_RNaseH"/>
</dbReference>
<organism evidence="11 12">
    <name type="scientific">Electrophorus voltai</name>
    <dbReference type="NCBI Taxonomy" id="2609070"/>
    <lineage>
        <taxon>Eukaryota</taxon>
        <taxon>Metazoa</taxon>
        <taxon>Chordata</taxon>
        <taxon>Craniata</taxon>
        <taxon>Vertebrata</taxon>
        <taxon>Euteleostomi</taxon>
        <taxon>Actinopterygii</taxon>
        <taxon>Neopterygii</taxon>
        <taxon>Teleostei</taxon>
        <taxon>Ostariophysi</taxon>
        <taxon>Gymnotiformes</taxon>
        <taxon>Gymnotoidei</taxon>
        <taxon>Gymnotidae</taxon>
        <taxon>Electrophorus</taxon>
    </lineage>
</organism>
<evidence type="ECO:0000256" key="6">
    <source>
        <dbReference type="ARBA" id="ARBA00022759"/>
    </source>
</evidence>
<dbReference type="PANTHER" id="PTHR37984">
    <property type="entry name" value="PROTEIN CBG26694"/>
    <property type="match status" value="1"/>
</dbReference>
<dbReference type="InterPro" id="IPR043502">
    <property type="entry name" value="DNA/RNA_pol_sf"/>
</dbReference>
<dbReference type="InterPro" id="IPR000477">
    <property type="entry name" value="RT_dom"/>
</dbReference>
<dbReference type="GO" id="GO:0004523">
    <property type="term" value="F:RNA-DNA hybrid ribonuclease activity"/>
    <property type="evidence" value="ECO:0007669"/>
    <property type="project" value="UniProtKB-EC"/>
</dbReference>
<comment type="similarity">
    <text evidence="1">Belongs to the beta type-B retroviral polymerase family. HERV class-II K(HML-2) pol subfamily.</text>
</comment>
<dbReference type="AlphaFoldDB" id="A0AAD8ZME2"/>
<dbReference type="EC" id="3.1.26.4" evidence="2"/>
<keyword evidence="4" id="KW-0548">Nucleotidyltransferase</keyword>
<evidence type="ECO:0000256" key="1">
    <source>
        <dbReference type="ARBA" id="ARBA00010879"/>
    </source>
</evidence>
<evidence type="ECO:0000256" key="8">
    <source>
        <dbReference type="ARBA" id="ARBA00022918"/>
    </source>
</evidence>
<evidence type="ECO:0000313" key="11">
    <source>
        <dbReference type="EMBL" id="KAK1802002.1"/>
    </source>
</evidence>
<dbReference type="CDD" id="cd09274">
    <property type="entry name" value="RNase_HI_RT_Ty3"/>
    <property type="match status" value="1"/>
</dbReference>
<proteinExistence type="inferred from homology"/>
<evidence type="ECO:0000313" key="12">
    <source>
        <dbReference type="Proteomes" id="UP001239994"/>
    </source>
</evidence>
<reference evidence="11" key="1">
    <citation type="submission" date="2023-03" db="EMBL/GenBank/DDBJ databases">
        <title>Electrophorus voltai genome.</title>
        <authorList>
            <person name="Bian C."/>
        </authorList>
    </citation>
    <scope>NUCLEOTIDE SEQUENCE</scope>
    <source>
        <strain evidence="11">CB-2022</strain>
        <tissue evidence="11">Muscle</tissue>
    </source>
</reference>
<dbReference type="Gene3D" id="3.10.20.370">
    <property type="match status" value="1"/>
</dbReference>